<dbReference type="AlphaFoldDB" id="A0A7K1TL00"/>
<dbReference type="Pfam" id="PF19666">
    <property type="entry name" value="DUF6169"/>
    <property type="match status" value="1"/>
</dbReference>
<comment type="caution">
    <text evidence="1">The sequence shown here is derived from an EMBL/GenBank/DDBJ whole genome shotgun (WGS) entry which is preliminary data.</text>
</comment>
<dbReference type="InterPro" id="IPR046167">
    <property type="entry name" value="DUF6169"/>
</dbReference>
<dbReference type="Proteomes" id="UP000441336">
    <property type="component" value="Unassembled WGS sequence"/>
</dbReference>
<keyword evidence="2" id="KW-1185">Reference proteome</keyword>
<evidence type="ECO:0000313" key="2">
    <source>
        <dbReference type="Proteomes" id="UP000441336"/>
    </source>
</evidence>
<organism evidence="1 2">
    <name type="scientific">Hymenobacter ginkgonis</name>
    <dbReference type="NCBI Taxonomy" id="2682976"/>
    <lineage>
        <taxon>Bacteria</taxon>
        <taxon>Pseudomonadati</taxon>
        <taxon>Bacteroidota</taxon>
        <taxon>Cytophagia</taxon>
        <taxon>Cytophagales</taxon>
        <taxon>Hymenobacteraceae</taxon>
        <taxon>Hymenobacter</taxon>
    </lineage>
</organism>
<accession>A0A7K1TL00</accession>
<evidence type="ECO:0000313" key="1">
    <source>
        <dbReference type="EMBL" id="MVN78781.1"/>
    </source>
</evidence>
<dbReference type="EMBL" id="WQKZ01000007">
    <property type="protein sequence ID" value="MVN78781.1"/>
    <property type="molecule type" value="Genomic_DNA"/>
</dbReference>
<sequence>MRLVAEELDTDDTTSEYDPRIKATILQELAHFFQDERRVLTFVCQDGKRQRAAYRHRLFSRWFREVNDAHLLRHVVSEANGLYATLIYRDTNPFAAELQHQLPTLEDKLNHIMGQNPE</sequence>
<reference evidence="1 2" key="1">
    <citation type="submission" date="2019-12" db="EMBL/GenBank/DDBJ databases">
        <title>Hymenobacter sp. HMF4947 Genome sequencing and assembly.</title>
        <authorList>
            <person name="Kang H."/>
            <person name="Cha I."/>
            <person name="Kim H."/>
            <person name="Joh K."/>
        </authorList>
    </citation>
    <scope>NUCLEOTIDE SEQUENCE [LARGE SCALE GENOMIC DNA]</scope>
    <source>
        <strain evidence="1 2">HMF4947</strain>
    </source>
</reference>
<name>A0A7K1TL00_9BACT</name>
<proteinExistence type="predicted"/>
<gene>
    <name evidence="1" type="ORF">GO988_20805</name>
</gene>
<protein>
    <submittedName>
        <fullName evidence="1">Uncharacterized protein</fullName>
    </submittedName>
</protein>